<name>A0A0A9HNL2_ARUDO</name>
<reference evidence="1" key="2">
    <citation type="journal article" date="2015" name="Data Brief">
        <title>Shoot transcriptome of the giant reed, Arundo donax.</title>
        <authorList>
            <person name="Barrero R.A."/>
            <person name="Guerrero F.D."/>
            <person name="Moolhuijzen P."/>
            <person name="Goolsby J.A."/>
            <person name="Tidwell J."/>
            <person name="Bellgard S.E."/>
            <person name="Bellgard M.I."/>
        </authorList>
    </citation>
    <scope>NUCLEOTIDE SEQUENCE</scope>
    <source>
        <tissue evidence="1">Shoot tissue taken approximately 20 cm above the soil surface</tissue>
    </source>
</reference>
<reference evidence="1" key="1">
    <citation type="submission" date="2014-09" db="EMBL/GenBank/DDBJ databases">
        <authorList>
            <person name="Magalhaes I.L.F."/>
            <person name="Oliveira U."/>
            <person name="Santos F.R."/>
            <person name="Vidigal T.H.D.A."/>
            <person name="Brescovit A.D."/>
            <person name="Santos A.J."/>
        </authorList>
    </citation>
    <scope>NUCLEOTIDE SEQUENCE</scope>
    <source>
        <tissue evidence="1">Shoot tissue taken approximately 20 cm above the soil surface</tissue>
    </source>
</reference>
<accession>A0A0A9HNL2</accession>
<dbReference type="EMBL" id="GBRH01161420">
    <property type="protein sequence ID" value="JAE36476.1"/>
    <property type="molecule type" value="Transcribed_RNA"/>
</dbReference>
<organism evidence="1">
    <name type="scientific">Arundo donax</name>
    <name type="common">Giant reed</name>
    <name type="synonym">Donax arundinaceus</name>
    <dbReference type="NCBI Taxonomy" id="35708"/>
    <lineage>
        <taxon>Eukaryota</taxon>
        <taxon>Viridiplantae</taxon>
        <taxon>Streptophyta</taxon>
        <taxon>Embryophyta</taxon>
        <taxon>Tracheophyta</taxon>
        <taxon>Spermatophyta</taxon>
        <taxon>Magnoliopsida</taxon>
        <taxon>Liliopsida</taxon>
        <taxon>Poales</taxon>
        <taxon>Poaceae</taxon>
        <taxon>PACMAD clade</taxon>
        <taxon>Arundinoideae</taxon>
        <taxon>Arundineae</taxon>
        <taxon>Arundo</taxon>
    </lineage>
</organism>
<proteinExistence type="predicted"/>
<protein>
    <submittedName>
        <fullName evidence="1">Uncharacterized protein</fullName>
    </submittedName>
</protein>
<dbReference type="AlphaFoldDB" id="A0A0A9HNL2"/>
<sequence length="157" mass="16299">MVEPLRAPDELLAALVRHDGRGAVVHPVGVLGAVPDQVADAPGVGAQHVIHLRPGECEHLAGGDGLAAGARHGLDAGLGQVVGVGGEQERGVGHVLHVVPLPYVEHPAGAALHVRVRAADHVPAQARAHVVLRLRLVLFQRAPVVRRVLPSQQQPCG</sequence>
<evidence type="ECO:0000313" key="1">
    <source>
        <dbReference type="EMBL" id="JAE36476.1"/>
    </source>
</evidence>